<comment type="similarity">
    <text evidence="2 14">Belongs to the thiolase-like superfamily. FabH family.</text>
</comment>
<dbReference type="Proteomes" id="UP000823850">
    <property type="component" value="Unassembled WGS sequence"/>
</dbReference>
<evidence type="ECO:0000256" key="3">
    <source>
        <dbReference type="ARBA" id="ARBA00022516"/>
    </source>
</evidence>
<dbReference type="Pfam" id="PF08541">
    <property type="entry name" value="ACP_syn_III_C"/>
    <property type="match status" value="1"/>
</dbReference>
<keyword evidence="7 14" id="KW-0275">Fatty acid biosynthesis</keyword>
<feature type="domain" description="Beta-ketoacyl-[acyl-carrier-protein] synthase III N-terminal" evidence="16">
    <location>
        <begin position="105"/>
        <end position="181"/>
    </location>
</feature>
<name>A0A9D2U5P6_9FIRM</name>
<evidence type="ECO:0000259" key="16">
    <source>
        <dbReference type="Pfam" id="PF08545"/>
    </source>
</evidence>
<comment type="catalytic activity">
    <reaction evidence="10">
        <text>malonyl-[ACP] + acetyl-CoA + H(+) = 3-oxobutanoyl-[ACP] + CO2 + CoA</text>
        <dbReference type="Rhea" id="RHEA:12080"/>
        <dbReference type="Rhea" id="RHEA-COMP:9623"/>
        <dbReference type="Rhea" id="RHEA-COMP:9625"/>
        <dbReference type="ChEBI" id="CHEBI:15378"/>
        <dbReference type="ChEBI" id="CHEBI:16526"/>
        <dbReference type="ChEBI" id="CHEBI:57287"/>
        <dbReference type="ChEBI" id="CHEBI:57288"/>
        <dbReference type="ChEBI" id="CHEBI:78449"/>
        <dbReference type="ChEBI" id="CHEBI:78450"/>
        <dbReference type="EC" id="2.3.1.180"/>
    </reaction>
    <physiologicalReaction direction="left-to-right" evidence="10">
        <dbReference type="Rhea" id="RHEA:12081"/>
    </physiologicalReaction>
</comment>
<dbReference type="GO" id="GO:0005737">
    <property type="term" value="C:cytoplasm"/>
    <property type="evidence" value="ECO:0007669"/>
    <property type="project" value="UniProtKB-SubCell"/>
</dbReference>
<comment type="subunit">
    <text evidence="14">Homodimer.</text>
</comment>
<dbReference type="GO" id="GO:0033818">
    <property type="term" value="F:beta-ketoacyl-acyl-carrier-protein synthase III activity"/>
    <property type="evidence" value="ECO:0007669"/>
    <property type="project" value="UniProtKB-UniRule"/>
</dbReference>
<comment type="subcellular location">
    <subcellularLocation>
        <location evidence="14">Cytoplasm</location>
    </subcellularLocation>
</comment>
<dbReference type="NCBIfam" id="NF006829">
    <property type="entry name" value="PRK09352.1"/>
    <property type="match status" value="1"/>
</dbReference>
<evidence type="ECO:0000256" key="2">
    <source>
        <dbReference type="ARBA" id="ARBA00008642"/>
    </source>
</evidence>
<feature type="active site" evidence="14">
    <location>
        <position position="277"/>
    </location>
</feature>
<evidence type="ECO:0000256" key="8">
    <source>
        <dbReference type="ARBA" id="ARBA00023268"/>
    </source>
</evidence>
<dbReference type="EMBL" id="DWUX01000128">
    <property type="protein sequence ID" value="HJD39723.1"/>
    <property type="molecule type" value="Genomic_DNA"/>
</dbReference>
<evidence type="ECO:0000256" key="13">
    <source>
        <dbReference type="ARBA" id="ARBA00052985"/>
    </source>
</evidence>
<evidence type="ECO:0000256" key="1">
    <source>
        <dbReference type="ARBA" id="ARBA00005194"/>
    </source>
</evidence>
<comment type="caution">
    <text evidence="17">The sequence shown here is derived from an EMBL/GenBank/DDBJ whole genome shotgun (WGS) entry which is preliminary data.</text>
</comment>
<dbReference type="FunFam" id="3.40.47.10:FF:000004">
    <property type="entry name" value="3-oxoacyl-[acyl-carrier-protein] synthase 3"/>
    <property type="match status" value="1"/>
</dbReference>
<feature type="region of interest" description="ACP-binding" evidence="14">
    <location>
        <begin position="248"/>
        <end position="252"/>
    </location>
</feature>
<keyword evidence="8 14" id="KW-0511">Multifunctional enzyme</keyword>
<feature type="domain" description="Beta-ketoacyl-[acyl-carrier-protein] synthase III C-terminal" evidence="15">
    <location>
        <begin position="231"/>
        <end position="320"/>
    </location>
</feature>
<proteinExistence type="inferred from homology"/>
<evidence type="ECO:0000256" key="7">
    <source>
        <dbReference type="ARBA" id="ARBA00023160"/>
    </source>
</evidence>
<comment type="catalytic activity">
    <reaction evidence="13">
        <text>3-methylbutanoyl-CoA + malonyl-[ACP] + H(+) = 5-methyl-3-oxohexanoyl-[ACP] + CO2 + CoA</text>
        <dbReference type="Rhea" id="RHEA:42272"/>
        <dbReference type="Rhea" id="RHEA-COMP:9623"/>
        <dbReference type="Rhea" id="RHEA-COMP:9941"/>
        <dbReference type="ChEBI" id="CHEBI:15378"/>
        <dbReference type="ChEBI" id="CHEBI:16526"/>
        <dbReference type="ChEBI" id="CHEBI:57287"/>
        <dbReference type="ChEBI" id="CHEBI:57345"/>
        <dbReference type="ChEBI" id="CHEBI:78449"/>
        <dbReference type="ChEBI" id="CHEBI:78822"/>
        <dbReference type="EC" id="2.3.1.300"/>
    </reaction>
    <physiologicalReaction direction="left-to-right" evidence="13">
        <dbReference type="Rhea" id="RHEA:42273"/>
    </physiologicalReaction>
</comment>
<feature type="active site" evidence="14">
    <location>
        <position position="247"/>
    </location>
</feature>
<dbReference type="Gene3D" id="3.40.47.10">
    <property type="match status" value="1"/>
</dbReference>
<dbReference type="EC" id="2.3.1.180" evidence="14"/>
<accession>A0A9D2U5P6</accession>
<dbReference type="SUPFAM" id="SSF53901">
    <property type="entry name" value="Thiolase-like"/>
    <property type="match status" value="1"/>
</dbReference>
<dbReference type="InterPro" id="IPR016039">
    <property type="entry name" value="Thiolase-like"/>
</dbReference>
<evidence type="ECO:0000256" key="11">
    <source>
        <dbReference type="ARBA" id="ARBA00052407"/>
    </source>
</evidence>
<dbReference type="GO" id="GO:0006633">
    <property type="term" value="P:fatty acid biosynthetic process"/>
    <property type="evidence" value="ECO:0007669"/>
    <property type="project" value="UniProtKB-UniRule"/>
</dbReference>
<sequence>MTARIIGTGSAVPVHKVTNDDLSKVVETNDEWISSRTGIKERRIAGEETTVSMSVAAAQKALEDAGTDPQELDLILVGTCSPDYFFPNTACCVQKAIGAVNAVAFDLSAACSGFLFGLNTVQAYMKAGIYKKALLIGAETMSKLINWEDRSTCVLFGDGAGAAVIQAEETGMMDMVQYSDGKQGPVLTCRARENSNFLFPKQQETDYIYMEGQPVFKFAVKKVPECIETLLKKTGVQKEEIKYYVLHQANSRIIDSVARRMKEPEEKFPMNLHFYGNTSAASIPILLDEMNRDGMLNRGDKIVLSGFGAGLTWGASLLEW</sequence>
<dbReference type="InterPro" id="IPR013751">
    <property type="entry name" value="ACP_syn_III_N"/>
</dbReference>
<keyword evidence="5 14" id="KW-0276">Fatty acid metabolism</keyword>
<evidence type="ECO:0000256" key="5">
    <source>
        <dbReference type="ARBA" id="ARBA00022832"/>
    </source>
</evidence>
<evidence type="ECO:0000256" key="10">
    <source>
        <dbReference type="ARBA" id="ARBA00051096"/>
    </source>
</evidence>
<dbReference type="PANTHER" id="PTHR43091:SF1">
    <property type="entry name" value="BETA-KETOACYL-[ACYL-CARRIER-PROTEIN] SYNTHASE III, CHLOROPLASTIC"/>
    <property type="match status" value="1"/>
</dbReference>
<feature type="active site" evidence="14">
    <location>
        <position position="111"/>
    </location>
</feature>
<evidence type="ECO:0000259" key="15">
    <source>
        <dbReference type="Pfam" id="PF08541"/>
    </source>
</evidence>
<evidence type="ECO:0000256" key="4">
    <source>
        <dbReference type="ARBA" id="ARBA00022679"/>
    </source>
</evidence>
<comment type="catalytic activity">
    <reaction evidence="11">
        <text>(2S)-2-methylbutanoyl-CoA + malonyl-[ACP] + H(+) = (4S)-4-methyl-3-oxohexanoyl-[ACP] + CO2 + CoA</text>
        <dbReference type="Rhea" id="RHEA:42276"/>
        <dbReference type="Rhea" id="RHEA-COMP:9623"/>
        <dbReference type="Rhea" id="RHEA-COMP:17148"/>
        <dbReference type="ChEBI" id="CHEBI:15378"/>
        <dbReference type="ChEBI" id="CHEBI:16526"/>
        <dbReference type="ChEBI" id="CHEBI:57287"/>
        <dbReference type="ChEBI" id="CHEBI:78449"/>
        <dbReference type="ChEBI" id="CHEBI:88166"/>
        <dbReference type="ChEBI" id="CHEBI:167462"/>
        <dbReference type="EC" id="2.3.1.300"/>
    </reaction>
    <physiologicalReaction direction="left-to-right" evidence="11">
        <dbReference type="Rhea" id="RHEA:42277"/>
    </physiologicalReaction>
</comment>
<comment type="domain">
    <text evidence="14">The last Arg residue of the ACP-binding site is essential for the weak association between ACP/AcpP and FabH.</text>
</comment>
<keyword evidence="14" id="KW-0963">Cytoplasm</keyword>
<dbReference type="HAMAP" id="MF_01815">
    <property type="entry name" value="FabH"/>
    <property type="match status" value="1"/>
</dbReference>
<dbReference type="GO" id="GO:0004315">
    <property type="term" value="F:3-oxoacyl-[acyl-carrier-protein] synthase activity"/>
    <property type="evidence" value="ECO:0007669"/>
    <property type="project" value="InterPro"/>
</dbReference>
<dbReference type="NCBIfam" id="TIGR00747">
    <property type="entry name" value="fabH"/>
    <property type="match status" value="1"/>
</dbReference>
<protein>
    <recommendedName>
        <fullName evidence="14">Beta-ketoacyl-[acyl-carrier-protein] synthase III</fullName>
        <shortName evidence="14">Beta-ketoacyl-ACP synthase III</shortName>
        <shortName evidence="14">KAS III</shortName>
        <ecNumber evidence="14">2.3.1.180</ecNumber>
    </recommendedName>
    <alternativeName>
        <fullName evidence="14">3-oxoacyl-[acyl-carrier-protein] synthase 3</fullName>
    </alternativeName>
    <alternativeName>
        <fullName evidence="14">3-oxoacyl-[acyl-carrier-protein] synthase III</fullName>
    </alternativeName>
</protein>
<dbReference type="PANTHER" id="PTHR43091">
    <property type="entry name" value="3-OXOACYL-[ACYL-CARRIER-PROTEIN] SYNTHASE"/>
    <property type="match status" value="1"/>
</dbReference>
<evidence type="ECO:0000256" key="9">
    <source>
        <dbReference type="ARBA" id="ARBA00023315"/>
    </source>
</evidence>
<dbReference type="InterPro" id="IPR004655">
    <property type="entry name" value="FabH"/>
</dbReference>
<comment type="catalytic activity">
    <reaction evidence="12">
        <text>2-methylpropanoyl-CoA + malonyl-[ACP] + H(+) = 4-methyl-3-oxopentanoyl-[ACP] + CO2 + CoA</text>
        <dbReference type="Rhea" id="RHEA:42268"/>
        <dbReference type="Rhea" id="RHEA-COMP:9623"/>
        <dbReference type="Rhea" id="RHEA-COMP:9940"/>
        <dbReference type="ChEBI" id="CHEBI:15378"/>
        <dbReference type="ChEBI" id="CHEBI:16526"/>
        <dbReference type="ChEBI" id="CHEBI:57287"/>
        <dbReference type="ChEBI" id="CHEBI:57338"/>
        <dbReference type="ChEBI" id="CHEBI:78449"/>
        <dbReference type="ChEBI" id="CHEBI:78820"/>
        <dbReference type="EC" id="2.3.1.300"/>
    </reaction>
    <physiologicalReaction direction="left-to-right" evidence="12">
        <dbReference type="Rhea" id="RHEA:42269"/>
    </physiologicalReaction>
</comment>
<keyword evidence="4 14" id="KW-0808">Transferase</keyword>
<keyword evidence="9 14" id="KW-0012">Acyltransferase</keyword>
<evidence type="ECO:0000313" key="17">
    <source>
        <dbReference type="EMBL" id="HJD39723.1"/>
    </source>
</evidence>
<keyword evidence="6 14" id="KW-0443">Lipid metabolism</keyword>
<reference evidence="17" key="1">
    <citation type="journal article" date="2021" name="PeerJ">
        <title>Extensive microbial diversity within the chicken gut microbiome revealed by metagenomics and culture.</title>
        <authorList>
            <person name="Gilroy R."/>
            <person name="Ravi A."/>
            <person name="Getino M."/>
            <person name="Pursley I."/>
            <person name="Horton D.L."/>
            <person name="Alikhan N.F."/>
            <person name="Baker D."/>
            <person name="Gharbi K."/>
            <person name="Hall N."/>
            <person name="Watson M."/>
            <person name="Adriaenssens E.M."/>
            <person name="Foster-Nyarko E."/>
            <person name="Jarju S."/>
            <person name="Secka A."/>
            <person name="Antonio M."/>
            <person name="Oren A."/>
            <person name="Chaudhuri R.R."/>
            <person name="La Ragione R."/>
            <person name="Hildebrand F."/>
            <person name="Pallen M.J."/>
        </authorList>
    </citation>
    <scope>NUCLEOTIDE SEQUENCE</scope>
    <source>
        <strain evidence="17">ChiW19-6364</strain>
    </source>
</reference>
<comment type="pathway">
    <text evidence="1 14">Lipid metabolism; fatty acid biosynthesis.</text>
</comment>
<dbReference type="AlphaFoldDB" id="A0A9D2U5P6"/>
<evidence type="ECO:0000313" key="18">
    <source>
        <dbReference type="Proteomes" id="UP000823850"/>
    </source>
</evidence>
<keyword evidence="3 14" id="KW-0444">Lipid biosynthesis</keyword>
<comment type="function">
    <text evidence="14">Catalyzes the condensation reaction of fatty acid synthesis by the addition to an acyl acceptor of two carbons from malonyl-ACP. Catalyzes the first condensation reaction which initiates fatty acid synthesis and may therefore play a role in governing the total rate of fatty acid production. Possesses both acetoacetyl-ACP synthase and acetyl transacylase activities. Its substrate specificity determines the biosynthesis of branched-chain and/or straight-chain of fatty acids.</text>
</comment>
<dbReference type="Pfam" id="PF08545">
    <property type="entry name" value="ACP_syn_III"/>
    <property type="match status" value="1"/>
</dbReference>
<organism evidence="17 18">
    <name type="scientific">Candidatus Blautia stercoripullorum</name>
    <dbReference type="NCBI Taxonomy" id="2838502"/>
    <lineage>
        <taxon>Bacteria</taxon>
        <taxon>Bacillati</taxon>
        <taxon>Bacillota</taxon>
        <taxon>Clostridia</taxon>
        <taxon>Lachnospirales</taxon>
        <taxon>Lachnospiraceae</taxon>
        <taxon>Blautia</taxon>
    </lineage>
</organism>
<reference evidence="17" key="2">
    <citation type="submission" date="2021-04" db="EMBL/GenBank/DDBJ databases">
        <authorList>
            <person name="Gilroy R."/>
        </authorList>
    </citation>
    <scope>NUCLEOTIDE SEQUENCE</scope>
    <source>
        <strain evidence="17">ChiW19-6364</strain>
    </source>
</reference>
<dbReference type="InterPro" id="IPR013747">
    <property type="entry name" value="ACP_syn_III_C"/>
</dbReference>
<evidence type="ECO:0000256" key="14">
    <source>
        <dbReference type="HAMAP-Rule" id="MF_01815"/>
    </source>
</evidence>
<evidence type="ECO:0000256" key="12">
    <source>
        <dbReference type="ARBA" id="ARBA00052467"/>
    </source>
</evidence>
<evidence type="ECO:0000256" key="6">
    <source>
        <dbReference type="ARBA" id="ARBA00023098"/>
    </source>
</evidence>
<dbReference type="CDD" id="cd00830">
    <property type="entry name" value="KAS_III"/>
    <property type="match status" value="1"/>
</dbReference>
<gene>
    <name evidence="14" type="primary">fabH</name>
    <name evidence="17" type="ORF">H9913_06805</name>
</gene>